<reference evidence="2 3" key="1">
    <citation type="journal article" date="2013" name="J. Microbiol.">
        <title>Lysinibacillus chungkukjangi sp. nov., isolated from Chungkukjang, Korean fermented soybean food.</title>
        <authorList>
            <person name="Kim S.J."/>
            <person name="Jang Y.H."/>
            <person name="Hamada M."/>
            <person name="Ahn J.H."/>
            <person name="Weon H.Y."/>
            <person name="Suzuki K."/>
            <person name="Whang K.S."/>
            <person name="Kwon S.W."/>
        </authorList>
    </citation>
    <scope>NUCLEOTIDE SEQUENCE [LARGE SCALE GENOMIC DNA]</scope>
    <source>
        <strain evidence="2 3">MCCC 1A12701</strain>
    </source>
</reference>
<name>A0A3N9UJW6_9BACI</name>
<comment type="caution">
    <text evidence="2">The sequence shown here is derived from an EMBL/GenBank/DDBJ whole genome shotgun (WGS) entry which is preliminary data.</text>
</comment>
<dbReference type="Proteomes" id="UP000274033">
    <property type="component" value="Unassembled WGS sequence"/>
</dbReference>
<evidence type="ECO:0000313" key="2">
    <source>
        <dbReference type="EMBL" id="RQW76247.1"/>
    </source>
</evidence>
<protein>
    <submittedName>
        <fullName evidence="2">Phage holin</fullName>
    </submittedName>
</protein>
<dbReference type="RefSeq" id="WP_124761894.1">
    <property type="nucleotide sequence ID" value="NZ_JAFBDY010000001.1"/>
</dbReference>
<evidence type="ECO:0000256" key="1">
    <source>
        <dbReference type="SAM" id="Phobius"/>
    </source>
</evidence>
<organism evidence="2 3">
    <name type="scientific">Lysinibacillus composti</name>
    <dbReference type="NCBI Taxonomy" id="720633"/>
    <lineage>
        <taxon>Bacteria</taxon>
        <taxon>Bacillati</taxon>
        <taxon>Bacillota</taxon>
        <taxon>Bacilli</taxon>
        <taxon>Bacillales</taxon>
        <taxon>Bacillaceae</taxon>
        <taxon>Lysinibacillus</taxon>
    </lineage>
</organism>
<dbReference type="InterPro" id="IPR006485">
    <property type="entry name" value="Phage-like_holin"/>
</dbReference>
<gene>
    <name evidence="2" type="ORF">EBB45_01490</name>
</gene>
<dbReference type="Pfam" id="PF04531">
    <property type="entry name" value="Phage_holin_1"/>
    <property type="match status" value="1"/>
</dbReference>
<evidence type="ECO:0000313" key="3">
    <source>
        <dbReference type="Proteomes" id="UP000274033"/>
    </source>
</evidence>
<keyword evidence="1" id="KW-0472">Membrane</keyword>
<keyword evidence="3" id="KW-1185">Reference proteome</keyword>
<sequence length="85" mass="9619">MNINWKVRLQHRQFWLSIISLLIILANQVGALFGYDITLISEQVEEILGTVLMIFVMAGIIVDPTTEGLSDSKQALTYKKPKSKK</sequence>
<feature type="transmembrane region" description="Helical" evidence="1">
    <location>
        <begin position="14"/>
        <end position="35"/>
    </location>
</feature>
<dbReference type="OrthoDB" id="3176072at2"/>
<dbReference type="NCBIfam" id="TIGR01598">
    <property type="entry name" value="holin_phiLC3"/>
    <property type="match status" value="1"/>
</dbReference>
<dbReference type="EMBL" id="RRCT01000001">
    <property type="protein sequence ID" value="RQW76247.1"/>
    <property type="molecule type" value="Genomic_DNA"/>
</dbReference>
<dbReference type="AlphaFoldDB" id="A0A3N9UJW6"/>
<keyword evidence="1" id="KW-1133">Transmembrane helix</keyword>
<feature type="transmembrane region" description="Helical" evidence="1">
    <location>
        <begin position="47"/>
        <end position="66"/>
    </location>
</feature>
<keyword evidence="1" id="KW-0812">Transmembrane</keyword>
<proteinExistence type="predicted"/>
<accession>A0A3N9UJW6</accession>